<dbReference type="PROSITE" id="PS51257">
    <property type="entry name" value="PROKAR_LIPOPROTEIN"/>
    <property type="match status" value="1"/>
</dbReference>
<dbReference type="InterPro" id="IPR008974">
    <property type="entry name" value="TRAF-like"/>
</dbReference>
<keyword evidence="3" id="KW-1185">Reference proteome</keyword>
<dbReference type="GeneID" id="107305268"/>
<dbReference type="OMA" id="LICHCND"/>
<name>J3N9Q9_ORYBR</name>
<organism evidence="2">
    <name type="scientific">Oryza brachyantha</name>
    <name type="common">malo sina</name>
    <dbReference type="NCBI Taxonomy" id="4533"/>
    <lineage>
        <taxon>Eukaryota</taxon>
        <taxon>Viridiplantae</taxon>
        <taxon>Streptophyta</taxon>
        <taxon>Embryophyta</taxon>
        <taxon>Tracheophyta</taxon>
        <taxon>Spermatophyta</taxon>
        <taxon>Magnoliopsida</taxon>
        <taxon>Liliopsida</taxon>
        <taxon>Poales</taxon>
        <taxon>Poaceae</taxon>
        <taxon>BOP clade</taxon>
        <taxon>Oryzoideae</taxon>
        <taxon>Oryzeae</taxon>
        <taxon>Oryzinae</taxon>
        <taxon>Oryza</taxon>
    </lineage>
</organism>
<dbReference type="eggNOG" id="KOG1987">
    <property type="taxonomic scope" value="Eukaryota"/>
</dbReference>
<feature type="domain" description="MATH" evidence="1">
    <location>
        <begin position="26"/>
        <end position="146"/>
    </location>
</feature>
<reference evidence="2" key="2">
    <citation type="submission" date="2013-04" db="UniProtKB">
        <authorList>
            <consortium name="EnsemblPlants"/>
        </authorList>
    </citation>
    <scope>IDENTIFICATION</scope>
</reference>
<dbReference type="RefSeq" id="XP_040384958.1">
    <property type="nucleotide sequence ID" value="XM_040529024.1"/>
</dbReference>
<dbReference type="PANTHER" id="PTHR26379:SF443">
    <property type="entry name" value="MATH DOMAIN CONTAINING PROTEIN"/>
    <property type="match status" value="1"/>
</dbReference>
<dbReference type="CDD" id="cd00121">
    <property type="entry name" value="MATH"/>
    <property type="match status" value="1"/>
</dbReference>
<evidence type="ECO:0000313" key="3">
    <source>
        <dbReference type="Proteomes" id="UP000006038"/>
    </source>
</evidence>
<dbReference type="InterPro" id="IPR045005">
    <property type="entry name" value="BPM1-6"/>
</dbReference>
<dbReference type="Pfam" id="PF22486">
    <property type="entry name" value="MATH_2"/>
    <property type="match status" value="1"/>
</dbReference>
<evidence type="ECO:0000313" key="2">
    <source>
        <dbReference type="EnsemblPlants" id="OB11G25450.1"/>
    </source>
</evidence>
<dbReference type="Gene3D" id="2.60.210.10">
    <property type="entry name" value="Apoptosis, Tumor Necrosis Factor Receptor Associated Protein 2, Chain A"/>
    <property type="match status" value="1"/>
</dbReference>
<dbReference type="SUPFAM" id="SSF49599">
    <property type="entry name" value="TRAF domain-like"/>
    <property type="match status" value="1"/>
</dbReference>
<accession>J3N9Q9</accession>
<protein>
    <recommendedName>
        <fullName evidence="1">MATH domain-containing protein</fullName>
    </recommendedName>
</protein>
<dbReference type="GO" id="GO:0016567">
    <property type="term" value="P:protein ubiquitination"/>
    <property type="evidence" value="ECO:0007669"/>
    <property type="project" value="InterPro"/>
</dbReference>
<dbReference type="InterPro" id="IPR002083">
    <property type="entry name" value="MATH/TRAF_dom"/>
</dbReference>
<sequence length="204" mass="22941">MSTKDSNMPLATSASSIVITAMTGCHFVKIKGYSQAMLLGNGKCIESPKFEAAGHVWCIIFYIMDGYNIPLDLKLVDRSKNVTADVQFSMLQQCNPDITSTMSNYSMTRYTFNNRRNNKHCSFNWSVRSKKYINQDDDSIIIQCDIKVLNKPEVRSISVAELGLICHCNDDTCKCLHDTCPMMSTEPGVEKKGLFARLFSCFQA</sequence>
<dbReference type="EnsemblPlants" id="OB11G25450.1">
    <property type="protein sequence ID" value="OB11G25450.1"/>
    <property type="gene ID" value="OB11G25450"/>
</dbReference>
<evidence type="ECO:0000259" key="1">
    <source>
        <dbReference type="Pfam" id="PF22486"/>
    </source>
</evidence>
<reference evidence="2" key="1">
    <citation type="journal article" date="2013" name="Nat. Commun.">
        <title>Whole-genome sequencing of Oryza brachyantha reveals mechanisms underlying Oryza genome evolution.</title>
        <authorList>
            <person name="Chen J."/>
            <person name="Huang Q."/>
            <person name="Gao D."/>
            <person name="Wang J."/>
            <person name="Lang Y."/>
            <person name="Liu T."/>
            <person name="Li B."/>
            <person name="Bai Z."/>
            <person name="Luis Goicoechea J."/>
            <person name="Liang C."/>
            <person name="Chen C."/>
            <person name="Zhang W."/>
            <person name="Sun S."/>
            <person name="Liao Y."/>
            <person name="Zhang X."/>
            <person name="Yang L."/>
            <person name="Song C."/>
            <person name="Wang M."/>
            <person name="Shi J."/>
            <person name="Liu G."/>
            <person name="Liu J."/>
            <person name="Zhou H."/>
            <person name="Zhou W."/>
            <person name="Yu Q."/>
            <person name="An N."/>
            <person name="Chen Y."/>
            <person name="Cai Q."/>
            <person name="Wang B."/>
            <person name="Liu B."/>
            <person name="Min J."/>
            <person name="Huang Y."/>
            <person name="Wu H."/>
            <person name="Li Z."/>
            <person name="Zhang Y."/>
            <person name="Yin Y."/>
            <person name="Song W."/>
            <person name="Jiang J."/>
            <person name="Jackson S.A."/>
            <person name="Wing R.A."/>
            <person name="Wang J."/>
            <person name="Chen M."/>
        </authorList>
    </citation>
    <scope>NUCLEOTIDE SEQUENCE [LARGE SCALE GENOMIC DNA]</scope>
    <source>
        <strain evidence="2">cv. IRGC 101232</strain>
    </source>
</reference>
<dbReference type="AlphaFoldDB" id="J3N9Q9"/>
<dbReference type="STRING" id="4533.J3N9Q9"/>
<dbReference type="PANTHER" id="PTHR26379">
    <property type="entry name" value="BTB/POZ AND MATH DOMAIN-CONTAINING PROTEIN 1"/>
    <property type="match status" value="1"/>
</dbReference>
<dbReference type="HOGENOM" id="CLU_004253_6_0_1"/>
<dbReference type="Proteomes" id="UP000006038">
    <property type="component" value="Chromosome 11"/>
</dbReference>
<dbReference type="OrthoDB" id="597308at2759"/>
<dbReference type="Gramene" id="OB11G25450.1">
    <property type="protein sequence ID" value="OB11G25450.1"/>
    <property type="gene ID" value="OB11G25450"/>
</dbReference>
<proteinExistence type="predicted"/>
<gene>
    <name evidence="2" type="primary">LOC107305268</name>
</gene>